<dbReference type="PANTHER" id="PTHR16301">
    <property type="entry name" value="IMPACT-RELATED"/>
    <property type="match status" value="1"/>
</dbReference>
<dbReference type="EMBL" id="BACD03000005">
    <property type="protein sequence ID" value="GAO46728.1"/>
    <property type="molecule type" value="Genomic_DNA"/>
</dbReference>
<dbReference type="Gene3D" id="3.30.230.30">
    <property type="entry name" value="Impact, N-terminal domain"/>
    <property type="match status" value="1"/>
</dbReference>
<sequence length="342" mass="37246">MSKRPLDPSSDTPSSKRLALDPTAPPPWCKSSPIYDRESIFTARFLPASHPLCTSRSPTQLVQLIREHISVEVADHHIAAWRLPPQSNALTRSLGGVRKDGAVVMGHDDDGEKYAGVKLGKVLLEMGVRGVVVVSRIYGGIMLGPVRFEHIENCAREAIRLSLAPKIPTTIPTAAAMEEDEDALRKVLVGKDRTIAFLRTTIAELRSQSCPSPQPPSSQQDGARYAKLPLDRLERLVKARDAGIESLRRMIAEEEEKRRVEEEAWVEVAKAAIAGGKGEGDGEQGDGEQGDGGSKDDVRGDIAKSEPEPEPIQEPEEVELEGQGERVGEDKGGEQMASNEEE</sequence>
<proteinExistence type="inferred from homology"/>
<dbReference type="InterPro" id="IPR036956">
    <property type="entry name" value="Impact_N_sf"/>
</dbReference>
<feature type="compositionally biased region" description="Acidic residues" evidence="2">
    <location>
        <begin position="308"/>
        <end position="322"/>
    </location>
</feature>
<dbReference type="OMA" id="THRIAAW"/>
<dbReference type="Pfam" id="PF01205">
    <property type="entry name" value="Impact_N"/>
    <property type="match status" value="1"/>
</dbReference>
<reference evidence="4 5" key="3">
    <citation type="journal article" date="2015" name="Genome Announc.">
        <title>Draft Genome Sequence of the Archiascomycetous Yeast Saitoella complicata.</title>
        <authorList>
            <person name="Yamauchi K."/>
            <person name="Kondo S."/>
            <person name="Hamamoto M."/>
            <person name="Takahashi Y."/>
            <person name="Ogura Y."/>
            <person name="Hayashi T."/>
            <person name="Nishida H."/>
        </authorList>
    </citation>
    <scope>NUCLEOTIDE SEQUENCE [LARGE SCALE GENOMIC DNA]</scope>
    <source>
        <strain evidence="4 5">NRRL Y-17804</strain>
    </source>
</reference>
<evidence type="ECO:0000256" key="1">
    <source>
        <dbReference type="ARBA" id="ARBA00007665"/>
    </source>
</evidence>
<feature type="domain" description="Impact N-terminal" evidence="3">
    <location>
        <begin position="39"/>
        <end position="159"/>
    </location>
</feature>
<accession>A0A0E9NAA2</accession>
<evidence type="ECO:0000256" key="2">
    <source>
        <dbReference type="SAM" id="MobiDB-lite"/>
    </source>
</evidence>
<evidence type="ECO:0000313" key="4">
    <source>
        <dbReference type="EMBL" id="GAO46728.1"/>
    </source>
</evidence>
<feature type="compositionally biased region" description="Basic and acidic residues" evidence="2">
    <location>
        <begin position="293"/>
        <end position="307"/>
    </location>
</feature>
<gene>
    <name evidence="4" type="ORF">G7K_0950-t1</name>
</gene>
<feature type="region of interest" description="Disordered" evidence="2">
    <location>
        <begin position="273"/>
        <end position="342"/>
    </location>
</feature>
<comment type="similarity">
    <text evidence="1">Belongs to the IMPACT family.</text>
</comment>
<name>A0A0E9NAA2_SAICN</name>
<dbReference type="OrthoDB" id="69641at2759"/>
<reference evidence="4 5" key="2">
    <citation type="journal article" date="2014" name="J. Gen. Appl. Microbiol.">
        <title>The early diverging ascomycetous budding yeast Saitoella complicata has three histone deacetylases belonging to the Clr6, Hos2, and Rpd3 lineages.</title>
        <authorList>
            <person name="Nishida H."/>
            <person name="Matsumoto T."/>
            <person name="Kondo S."/>
            <person name="Hamamoto M."/>
            <person name="Yoshikawa H."/>
        </authorList>
    </citation>
    <scope>NUCLEOTIDE SEQUENCE [LARGE SCALE GENOMIC DNA]</scope>
    <source>
        <strain evidence="4 5">NRRL Y-17804</strain>
    </source>
</reference>
<feature type="region of interest" description="Disordered" evidence="2">
    <location>
        <begin position="1"/>
        <end position="24"/>
    </location>
</feature>
<keyword evidence="5" id="KW-1185">Reference proteome</keyword>
<protein>
    <recommendedName>
        <fullName evidence="3">Impact N-terminal domain-containing protein</fullName>
    </recommendedName>
</protein>
<dbReference type="SUPFAM" id="SSF54211">
    <property type="entry name" value="Ribosomal protein S5 domain 2-like"/>
    <property type="match status" value="1"/>
</dbReference>
<dbReference type="InterPro" id="IPR023582">
    <property type="entry name" value="Impact"/>
</dbReference>
<comment type="caution">
    <text evidence="4">The sequence shown here is derived from an EMBL/GenBank/DDBJ whole genome shotgun (WGS) entry which is preliminary data.</text>
</comment>
<dbReference type="PANTHER" id="PTHR16301:SF26">
    <property type="entry name" value="IMPACT FAMILY MEMBER C14C8.09C"/>
    <property type="match status" value="1"/>
</dbReference>
<dbReference type="RefSeq" id="XP_019026929.1">
    <property type="nucleotide sequence ID" value="XM_019166677.1"/>
</dbReference>
<dbReference type="STRING" id="698492.A0A0E9NAA2"/>
<reference evidence="4 5" key="1">
    <citation type="journal article" date="2011" name="J. Gen. Appl. Microbiol.">
        <title>Draft genome sequencing of the enigmatic yeast Saitoella complicata.</title>
        <authorList>
            <person name="Nishida H."/>
            <person name="Hamamoto M."/>
            <person name="Sugiyama J."/>
        </authorList>
    </citation>
    <scope>NUCLEOTIDE SEQUENCE [LARGE SCALE GENOMIC DNA]</scope>
    <source>
        <strain evidence="4 5">NRRL Y-17804</strain>
    </source>
</reference>
<dbReference type="InterPro" id="IPR020568">
    <property type="entry name" value="Ribosomal_Su5_D2-typ_SF"/>
</dbReference>
<feature type="compositionally biased region" description="Basic and acidic residues" evidence="2">
    <location>
        <begin position="323"/>
        <end position="333"/>
    </location>
</feature>
<dbReference type="InterPro" id="IPR001498">
    <property type="entry name" value="Impact_N"/>
</dbReference>
<dbReference type="GO" id="GO:0140469">
    <property type="term" value="P:GCN2-mediated signaling"/>
    <property type="evidence" value="ECO:0007669"/>
    <property type="project" value="TreeGrafter"/>
</dbReference>
<dbReference type="GO" id="GO:0005737">
    <property type="term" value="C:cytoplasm"/>
    <property type="evidence" value="ECO:0007669"/>
    <property type="project" value="TreeGrafter"/>
</dbReference>
<evidence type="ECO:0000313" key="5">
    <source>
        <dbReference type="Proteomes" id="UP000033140"/>
    </source>
</evidence>
<dbReference type="Proteomes" id="UP000033140">
    <property type="component" value="Unassembled WGS sequence"/>
</dbReference>
<organism evidence="4 5">
    <name type="scientific">Saitoella complicata (strain BCRC 22490 / CBS 7301 / JCM 7358 / NBRC 10748 / NRRL Y-17804)</name>
    <dbReference type="NCBI Taxonomy" id="698492"/>
    <lineage>
        <taxon>Eukaryota</taxon>
        <taxon>Fungi</taxon>
        <taxon>Dikarya</taxon>
        <taxon>Ascomycota</taxon>
        <taxon>Taphrinomycotina</taxon>
        <taxon>Taphrinomycotina incertae sedis</taxon>
        <taxon>Saitoella</taxon>
    </lineage>
</organism>
<dbReference type="AlphaFoldDB" id="A0A0E9NAA2"/>
<evidence type="ECO:0000259" key="3">
    <source>
        <dbReference type="Pfam" id="PF01205"/>
    </source>
</evidence>
<dbReference type="GO" id="GO:0006446">
    <property type="term" value="P:regulation of translational initiation"/>
    <property type="evidence" value="ECO:0007669"/>
    <property type="project" value="TreeGrafter"/>
</dbReference>